<feature type="transmembrane region" description="Helical" evidence="1">
    <location>
        <begin position="100"/>
        <end position="120"/>
    </location>
</feature>
<evidence type="ECO:0000313" key="2">
    <source>
        <dbReference type="EMBL" id="VFR29260.1"/>
    </source>
</evidence>
<reference evidence="2" key="1">
    <citation type="submission" date="2019-03" db="EMBL/GenBank/DDBJ databases">
        <authorList>
            <person name="Danneels B."/>
        </authorList>
    </citation>
    <scope>NUCLEOTIDE SEQUENCE</scope>
</reference>
<keyword evidence="1" id="KW-0472">Membrane</keyword>
<evidence type="ECO:0000256" key="1">
    <source>
        <dbReference type="SAM" id="Phobius"/>
    </source>
</evidence>
<proteinExistence type="predicted"/>
<keyword evidence="1" id="KW-1133">Transmembrane helix</keyword>
<dbReference type="EMBL" id="CAADHZ010000021">
    <property type="protein sequence ID" value="VFR29260.1"/>
    <property type="molecule type" value="Genomic_DNA"/>
</dbReference>
<name>A0A484PYM1_9ZZZZ</name>
<protein>
    <submittedName>
        <fullName evidence="2">Uncharacterized protein</fullName>
    </submittedName>
</protein>
<feature type="transmembrane region" description="Helical" evidence="1">
    <location>
        <begin position="59"/>
        <end position="79"/>
    </location>
</feature>
<evidence type="ECO:0000313" key="4">
    <source>
        <dbReference type="EMBL" id="VFR38086.1"/>
    </source>
</evidence>
<evidence type="ECO:0000313" key="6">
    <source>
        <dbReference type="EMBL" id="VFR84559.1"/>
    </source>
</evidence>
<accession>A0A484PYM1</accession>
<dbReference type="EMBL" id="CAADIL010000012">
    <property type="protein sequence ID" value="VFR70220.1"/>
    <property type="molecule type" value="Genomic_DNA"/>
</dbReference>
<organism evidence="2">
    <name type="scientific">plant metagenome</name>
    <dbReference type="NCBI Taxonomy" id="1297885"/>
    <lineage>
        <taxon>unclassified sequences</taxon>
        <taxon>metagenomes</taxon>
        <taxon>organismal metagenomes</taxon>
    </lineage>
</organism>
<keyword evidence="1" id="KW-0812">Transmembrane</keyword>
<evidence type="ECO:0000313" key="3">
    <source>
        <dbReference type="EMBL" id="VFR31054.1"/>
    </source>
</evidence>
<sequence length="122" mass="13687">MSAVRMTWRPLRWLFSRRAAKALLWAVAIVAAAVGANIAGIYLVGSVAGWERWLAASAGYFFIWRLCLYGATAYGWVWMRRRLLAREDQDGKDGQARRRLMRSEIAGVVAIVVLEASLLMQG</sequence>
<dbReference type="EMBL" id="CAADIB010000019">
    <property type="protein sequence ID" value="VFR38086.1"/>
    <property type="molecule type" value="Genomic_DNA"/>
</dbReference>
<dbReference type="EMBL" id="CAADIC010000014">
    <property type="protein sequence ID" value="VFR31054.1"/>
    <property type="molecule type" value="Genomic_DNA"/>
</dbReference>
<dbReference type="EMBL" id="CAADIJ010000024">
    <property type="protein sequence ID" value="VFR84559.1"/>
    <property type="molecule type" value="Genomic_DNA"/>
</dbReference>
<gene>
    <name evidence="3" type="ORF">ANDA3_4169</name>
    <name evidence="2" type="ORF">ANDO1_3920</name>
    <name evidence="4" type="ORF">ANDO2_3825</name>
    <name evidence="5" type="ORF">DAR2_4019</name>
    <name evidence="6" type="ORF">DAR3_3700</name>
</gene>
<dbReference type="AlphaFoldDB" id="A0A484PYM1"/>
<evidence type="ECO:0000313" key="5">
    <source>
        <dbReference type="EMBL" id="VFR70220.1"/>
    </source>
</evidence>